<evidence type="ECO:0000256" key="1">
    <source>
        <dbReference type="ARBA" id="ARBA00022450"/>
    </source>
</evidence>
<dbReference type="Pfam" id="PF03060">
    <property type="entry name" value="NMO"/>
    <property type="match status" value="2"/>
</dbReference>
<feature type="compositionally biased region" description="Pro residues" evidence="4">
    <location>
        <begin position="1841"/>
        <end position="1852"/>
    </location>
</feature>
<dbReference type="InterPro" id="IPR016036">
    <property type="entry name" value="Malonyl_transacylase_ACP-bd"/>
</dbReference>
<dbReference type="GO" id="GO:0016746">
    <property type="term" value="F:acyltransferase activity"/>
    <property type="evidence" value="ECO:0007669"/>
    <property type="project" value="InterPro"/>
</dbReference>
<feature type="compositionally biased region" description="Low complexity" evidence="4">
    <location>
        <begin position="1614"/>
        <end position="1633"/>
    </location>
</feature>
<dbReference type="InterPro" id="IPR013785">
    <property type="entry name" value="Aldolase_TIM"/>
</dbReference>
<feature type="region of interest" description="Disordered" evidence="4">
    <location>
        <begin position="1614"/>
        <end position="1656"/>
    </location>
</feature>
<reference evidence="7" key="1">
    <citation type="submission" date="2024-05" db="EMBL/GenBank/DDBJ databases">
        <title>Planctomycetes of the genus Singulisphaera possess chitinolytic capabilities.</title>
        <authorList>
            <person name="Ivanova A."/>
        </authorList>
    </citation>
    <scope>NUCLEOTIDE SEQUENCE</scope>
    <source>
        <strain evidence="7">Ch08T</strain>
    </source>
</reference>
<dbReference type="SUPFAM" id="SSF47336">
    <property type="entry name" value="ACP-like"/>
    <property type="match status" value="1"/>
</dbReference>
<protein>
    <submittedName>
        <fullName evidence="7">SDR family NAD(P)-dependent oxidoreductase</fullName>
    </submittedName>
</protein>
<feature type="region of interest" description="Disordered" evidence="4">
    <location>
        <begin position="1684"/>
        <end position="1753"/>
    </location>
</feature>
<sequence length="2386" mass="251493">MGILDLGFAFQAEDEVETLLRVSKFLKGQTFGLRLPASALDESAVATFPANLGMVVVAEAGGEDWGRLRAILSGSVCIAVAEVTSRASCRAAAAAGFEALIVAGNEAGGRVAEESSLILLQAALGIAGAPPVWVRGGIGLRSASACVAAGAAGVVLDGAVLLAKESPLPPALRRRIERWDGSETVLVGREAGSLLRVQAEPGSPALARLKQAAAEGDLVWESAVRREVGWGDGQVRPVGQDAALAGGLSRTHVTVGGIVQAVEHAIEAGLRDARIARPIEEDSPLARSHGTRYPIVQGPMTRVSDLAAFAEAVAGGGALPFLALALMRGPEVRRLLTETAARLNGSSWGVGILGFVPPDLRLEQMEEVRRARPSFALIAGGRPDQAQELEREGIATYLHAPSPGLLRQYWNDGARRFVLEGRECGGHVGPRSSLLLWEQGVEVIQEMLEKGGTPEDVHLLFAGGIHDARSAAAVAALSAPLAKRGVRIGVLIGTAYLFTAEAVATGAIVAKFQDEAVRCTETVLLETGPGHEVRVSPTPYVDVFEQERKRLLAAGSSAEELRSALESMNAGRLRIAAKGIERKDGAGSSLVGVAAETQMTRGLYMLGQTATLRQGVSTIAELHHEISAGGMGRVDRLTDDLTVSESSDSKNAQPCDIAIVGMSAIVPGAGDVRTFWENTLHGIDAITEVPADRWDWRLYYDADPKAPDKITSKWGGFVPEIAFDPLRYGMPPTSLPSIEPLHLLTLEAVRAAIDDAGYRDRPFSREKTAVVLGAGGGAAQLAMGYAFRSYLPMLDTIAPGAGREALEQCEGVLPEWTEDSFPGILLNVAAGRVANRFDLGGANYTVDAACGSSLAAASVAVRELESGSADVVILGGADTVQNPFTYLAFSKTHAFSPKGRCRPFDASADGIVISEAVAVVVLKRLADAERDGDRIYSVIKGLGASSDGRAKGLTAPRPEGQIRALRRAYAKAGIDPATVGYVEAHGTGTAAGDQAEVSALNDVFTESGAIERRCALGSVKSLVGHTKCAAGLVGLINASLALHHGVLPPTIGVVNPSEQASRPHSPFHISTKTRPWIHADEERPRRAGVSAFGFGGTNFHAVLEGYDGSLQSAAPPLRDWPAELFVWRAADRTLLLADLERLSLALERGAKPALRDLAHTLLNSLGATGSSLAIVASSLDDFRAKLEQARATIAQGSVEFHDPRGIAFAEVASDSSNRVAFLFPGQGAQRVDMLSELAVLFPEVRSGFESFDHALHSQNRPPVSPIVFPPPAFQAEERERQKRDLAETEVAQPALGGASLGLLRLLESFHVLPDMVAGHSYGELVALHAAGVFSLDALVRLSEARGRLIKEAAGDEPGTMAALTAGLDQVETLLEGLEAVSAVNWNGPRQTVVSGRSEAVAAVLARARQSGIRGQELAVSCAFHSPIVAGASRPLAKLASSLDPKSPSRPVFSNVTGSTYPDDPASIADQVGTHVSSPVRFAAMIEAMHDAGARVFIEVGPGATLTSLVGSILERRPHLAVSCDPAGRPGIPGLLHALARLFVAGLPLQLEPLTAGRSSTILDRMTYAPESSSQTTKALTWLVNGSRARPANGPEPKRLGPGPALLLAEPGLKIVHASPSPNGNGPLPSPSKNGKQDHEIVMPSPLRSNPTAAEQGRERVLEAFQKTMQMFLDVQRETMLGFLGTPSRSTATEPLRSSHERIAPQPSANGHSAPQPSAVPSEAVLPGSARVSTVPRPEPAAPTPVPAESPDSSVDVAARLLSIVQDRTGYPAEMLGLDLDLEADLGIDSIKRVEILGSLREVLPGTGLGSNTELMDQLSRARTLRAIVEKVEHGLKTSRPVPAPAAPAPAAPAPASAPASTSTPTAALSSPNRHGHPNAPHQAKNGSLVRRQTLKAVAAPLSRSSGGDLGLAASGLLLVTDDGRGVSRELAAALRSKGHSVVVVADSSTGPNDSGGDVQSVDLTSPAAIDALLTRLRKRSPLAGIIHALPLRKARSAGLDRSLWAARMGSEARSLFLLARAAAEDLARAGEQGGACLIACTGMGGGFASVGEVPDDFFPGQGAVAGIVKTLAREWSREIRVRVVDFDPRDDATSIAANLVQEIGTRDRRSEVGYLDRSRIALRVVESPLAVSGRSEWQMSPGEPILVTGGARGITAVLATEIAKCWKPTFLLIGTTPLPREEESRLTAGVTNPATLKSLLHHQLAEEERGGGLAELERSYQTLRRQREIRSNLERLRAIGSQVDYAHVDVRDVDALRKVLARWQTRFGPVRGLIHGAGIIHDKLLRDKTLESYDRVLSTKLDGALNLASLLDPESLRFAAFFSSVAGRFGNRGQVDYAAANDTLNKLALWLDRRWSGRVVSVNWGPWSGVGWCPTSKAISKGKVWG</sequence>
<dbReference type="Pfam" id="PF00109">
    <property type="entry name" value="ketoacyl-synt"/>
    <property type="match status" value="1"/>
</dbReference>
<dbReference type="InterPro" id="IPR036291">
    <property type="entry name" value="NAD(P)-bd_dom_sf"/>
</dbReference>
<dbReference type="InterPro" id="IPR016039">
    <property type="entry name" value="Thiolase-like"/>
</dbReference>
<dbReference type="SUPFAM" id="SSF52151">
    <property type="entry name" value="FabD/lysophospholipase-like"/>
    <property type="match status" value="1"/>
</dbReference>
<dbReference type="InterPro" id="IPR014031">
    <property type="entry name" value="Ketoacyl_synth_C"/>
</dbReference>
<proteinExistence type="predicted"/>
<evidence type="ECO:0000313" key="7">
    <source>
        <dbReference type="EMBL" id="XBH07439.1"/>
    </source>
</evidence>
<organism evidence="7">
    <name type="scientific">Singulisphaera sp. Ch08</name>
    <dbReference type="NCBI Taxonomy" id="3120278"/>
    <lineage>
        <taxon>Bacteria</taxon>
        <taxon>Pseudomonadati</taxon>
        <taxon>Planctomycetota</taxon>
        <taxon>Planctomycetia</taxon>
        <taxon>Isosphaerales</taxon>
        <taxon>Isosphaeraceae</taxon>
        <taxon>Singulisphaera</taxon>
    </lineage>
</organism>
<feature type="region of interest" description="Disordered" evidence="4">
    <location>
        <begin position="1835"/>
        <end position="1888"/>
    </location>
</feature>
<feature type="compositionally biased region" description="Pro residues" evidence="4">
    <location>
        <begin position="1736"/>
        <end position="1747"/>
    </location>
</feature>
<dbReference type="SUPFAM" id="SSF53901">
    <property type="entry name" value="Thiolase-like"/>
    <property type="match status" value="1"/>
</dbReference>
<dbReference type="Gene3D" id="3.40.50.720">
    <property type="entry name" value="NAD(P)-binding Rossmann-like Domain"/>
    <property type="match status" value="1"/>
</dbReference>
<dbReference type="EMBL" id="CP155447">
    <property type="protein sequence ID" value="XBH07439.1"/>
    <property type="molecule type" value="Genomic_DNA"/>
</dbReference>
<name>A0AAU7CQ23_9BACT</name>
<dbReference type="InterPro" id="IPR057326">
    <property type="entry name" value="KR_dom"/>
</dbReference>
<dbReference type="InterPro" id="IPR036736">
    <property type="entry name" value="ACP-like_sf"/>
</dbReference>
<dbReference type="SMART" id="SM00822">
    <property type="entry name" value="PKS_KR"/>
    <property type="match status" value="1"/>
</dbReference>
<evidence type="ECO:0000256" key="2">
    <source>
        <dbReference type="ARBA" id="ARBA00022553"/>
    </source>
</evidence>
<keyword evidence="1" id="KW-0596">Phosphopantetheine</keyword>
<keyword evidence="3" id="KW-0808">Transferase</keyword>
<dbReference type="Pfam" id="PF08659">
    <property type="entry name" value="KR"/>
    <property type="match status" value="1"/>
</dbReference>
<gene>
    <name evidence="7" type="ORF">V5E97_15785</name>
</gene>
<dbReference type="CDD" id="cd00833">
    <property type="entry name" value="PKS"/>
    <property type="match status" value="1"/>
</dbReference>
<dbReference type="InterPro" id="IPR020841">
    <property type="entry name" value="PKS_Beta-ketoAc_synthase_dom"/>
</dbReference>
<dbReference type="Gene3D" id="3.40.366.10">
    <property type="entry name" value="Malonyl-Coenzyme A Acyl Carrier Protein, domain 2"/>
    <property type="match status" value="1"/>
</dbReference>
<dbReference type="Gene3D" id="3.20.20.70">
    <property type="entry name" value="Aldolase class I"/>
    <property type="match status" value="2"/>
</dbReference>
<dbReference type="InterPro" id="IPR014030">
    <property type="entry name" value="Ketoacyl_synth_N"/>
</dbReference>
<dbReference type="PROSITE" id="PS50075">
    <property type="entry name" value="CARRIER"/>
    <property type="match status" value="1"/>
</dbReference>
<dbReference type="Gene3D" id="3.40.47.10">
    <property type="match status" value="1"/>
</dbReference>
<dbReference type="InterPro" id="IPR001227">
    <property type="entry name" value="Ac_transferase_dom_sf"/>
</dbReference>
<feature type="compositionally biased region" description="Low complexity" evidence="4">
    <location>
        <begin position="1853"/>
        <end position="1871"/>
    </location>
</feature>
<feature type="domain" description="Ketosynthase family 3 (KS3)" evidence="6">
    <location>
        <begin position="654"/>
        <end position="1105"/>
    </location>
</feature>
<dbReference type="PANTHER" id="PTHR43074:SF1">
    <property type="entry name" value="BETA-KETOACYL SYNTHASE FAMILY PROTEIN-RELATED"/>
    <property type="match status" value="1"/>
</dbReference>
<dbReference type="InterPro" id="IPR052568">
    <property type="entry name" value="PKS-FAS_Synthase"/>
</dbReference>
<dbReference type="SUPFAM" id="SSF51412">
    <property type="entry name" value="Inosine monophosphate dehydrogenase (IMPDH)"/>
    <property type="match status" value="2"/>
</dbReference>
<feature type="domain" description="Carrier" evidence="5">
    <location>
        <begin position="1751"/>
        <end position="1835"/>
    </location>
</feature>
<dbReference type="PANTHER" id="PTHR43074">
    <property type="entry name" value="OMEGA-3 POLYUNSATURATED FATTY ACID SYNTHASE PFAB-RELATED"/>
    <property type="match status" value="1"/>
</dbReference>
<dbReference type="InterPro" id="IPR016035">
    <property type="entry name" value="Acyl_Trfase/lysoPLipase"/>
</dbReference>
<keyword evidence="2" id="KW-0597">Phosphoprotein</keyword>
<dbReference type="SUPFAM" id="SSF55048">
    <property type="entry name" value="Probable ACP-binding domain of malonyl-CoA ACP transacylase"/>
    <property type="match status" value="1"/>
</dbReference>
<dbReference type="Pfam" id="PF02801">
    <property type="entry name" value="Ketoacyl-synt_C"/>
    <property type="match status" value="1"/>
</dbReference>
<dbReference type="InterPro" id="IPR014043">
    <property type="entry name" value="Acyl_transferase_dom"/>
</dbReference>
<accession>A0AAU7CQ23</accession>
<dbReference type="Gene3D" id="1.10.1200.10">
    <property type="entry name" value="ACP-like"/>
    <property type="match status" value="1"/>
</dbReference>
<evidence type="ECO:0000259" key="5">
    <source>
        <dbReference type="PROSITE" id="PS50075"/>
    </source>
</evidence>
<dbReference type="CDD" id="cd08953">
    <property type="entry name" value="KR_2_SDR_x"/>
    <property type="match status" value="1"/>
</dbReference>
<dbReference type="PROSITE" id="PS52004">
    <property type="entry name" value="KS3_2"/>
    <property type="match status" value="1"/>
</dbReference>
<dbReference type="SMART" id="SM00825">
    <property type="entry name" value="PKS_KS"/>
    <property type="match status" value="1"/>
</dbReference>
<dbReference type="RefSeq" id="WP_406700276.1">
    <property type="nucleotide sequence ID" value="NZ_CP155447.1"/>
</dbReference>
<evidence type="ECO:0000259" key="6">
    <source>
        <dbReference type="PROSITE" id="PS52004"/>
    </source>
</evidence>
<evidence type="ECO:0000256" key="3">
    <source>
        <dbReference type="ARBA" id="ARBA00022679"/>
    </source>
</evidence>
<dbReference type="InterPro" id="IPR009081">
    <property type="entry name" value="PP-bd_ACP"/>
</dbReference>
<dbReference type="SUPFAM" id="SSF51735">
    <property type="entry name" value="NAD(P)-binding Rossmann-fold domains"/>
    <property type="match status" value="2"/>
</dbReference>
<dbReference type="SMART" id="SM00827">
    <property type="entry name" value="PKS_AT"/>
    <property type="match status" value="1"/>
</dbReference>
<feature type="compositionally biased region" description="Polar residues" evidence="4">
    <location>
        <begin position="1706"/>
        <end position="1715"/>
    </location>
</feature>
<evidence type="ECO:0000256" key="4">
    <source>
        <dbReference type="SAM" id="MobiDB-lite"/>
    </source>
</evidence>
<dbReference type="Pfam" id="PF00698">
    <property type="entry name" value="Acyl_transf_1"/>
    <property type="match status" value="1"/>
</dbReference>
<dbReference type="InterPro" id="IPR013968">
    <property type="entry name" value="PKS_KR"/>
</dbReference>
<dbReference type="Pfam" id="PF00550">
    <property type="entry name" value="PP-binding"/>
    <property type="match status" value="1"/>
</dbReference>